<organism evidence="1 2">
    <name type="scientific">Phocaeicola vulgatus</name>
    <name type="common">Bacteroides vulgatus</name>
    <dbReference type="NCBI Taxonomy" id="821"/>
    <lineage>
        <taxon>Bacteria</taxon>
        <taxon>Pseudomonadati</taxon>
        <taxon>Bacteroidota</taxon>
        <taxon>Bacteroidia</taxon>
        <taxon>Bacteroidales</taxon>
        <taxon>Bacteroidaceae</taxon>
        <taxon>Phocaeicola</taxon>
    </lineage>
</organism>
<accession>A0A414XW01</accession>
<dbReference type="RefSeq" id="WP_118292411.1">
    <property type="nucleotide sequence ID" value="NZ_QRKA01000016.1"/>
</dbReference>
<evidence type="ECO:0008006" key="3">
    <source>
        <dbReference type="Google" id="ProtNLM"/>
    </source>
</evidence>
<evidence type="ECO:0000313" key="1">
    <source>
        <dbReference type="EMBL" id="RHH78048.1"/>
    </source>
</evidence>
<dbReference type="AlphaFoldDB" id="A0A414XW01"/>
<reference evidence="1 2" key="1">
    <citation type="submission" date="2018-08" db="EMBL/GenBank/DDBJ databases">
        <title>A genome reference for cultivated species of the human gut microbiota.</title>
        <authorList>
            <person name="Zou Y."/>
            <person name="Xue W."/>
            <person name="Luo G."/>
        </authorList>
    </citation>
    <scope>NUCLEOTIDE SEQUENCE [LARGE SCALE GENOMIC DNA]</scope>
    <source>
        <strain evidence="1 2">AM16-6</strain>
    </source>
</reference>
<name>A0A414XW01_PHOVU</name>
<dbReference type="EMBL" id="QRKA01000016">
    <property type="protein sequence ID" value="RHH78048.1"/>
    <property type="molecule type" value="Genomic_DNA"/>
</dbReference>
<protein>
    <recommendedName>
        <fullName evidence="3">Flagellar protein FlgN</fullName>
    </recommendedName>
</protein>
<gene>
    <name evidence="1" type="ORF">DW193_11530</name>
</gene>
<evidence type="ECO:0000313" key="2">
    <source>
        <dbReference type="Proteomes" id="UP000283713"/>
    </source>
</evidence>
<comment type="caution">
    <text evidence="1">The sequence shown here is derived from an EMBL/GenBank/DDBJ whole genome shotgun (WGS) entry which is preliminary data.</text>
</comment>
<proteinExistence type="predicted"/>
<dbReference type="Proteomes" id="UP000283713">
    <property type="component" value="Unassembled WGS sequence"/>
</dbReference>
<sequence length="609" mass="70428">MNTQNYSKEAIKTRMYRHAMNYWGVKKVENLDPLVKLLLEALSSELFGLSHEIEDSHNRMLDKIANMLTPDTLVHVHPAHGICHALPNDTAKAEITRDTGFFANLPFGKDRQKGKLSLYPVKNTVLYNGDVRKLICSGDIYKLDATMTKELVYRAPLNMAGLYNHTIWIGIKMDERIQKLENLPFYFEMPFRENRQSLYSLLAYSKWSFCGMPLSIQHGLPEEEESDNPETLFSMCNIEQEIEHDILTSYSNQFVRIASPLQMDVKLKSVLPEEIMEHYPASLFEDSEPLFWFRVKFPSNFTPDCLDELKVCMNAIIVQNKRLKHFISKVNDLTAVIPLPTGEEEHFYSVASVSDIMDRKYTEIPYGGKGERSNTYVIRRGGCERMNSREVKEYLYRVLDLLQDRGAFIASLERDTFSSEIQEMDSLLNHMERMIKDIQSATGSLSYLLVDLSEKAEMLYVDYYTSNCEAANDLPVGTSLMQLEDSSLKRDSIFMLTTTRGGKSIPISANRFDMYKYALTTRDRIVTKTDILNFCRKELGKHLQNIRIEHGTMVSSRPHEGLVRSIDIYLTLRKDEERDLDFMVEDLENRLSSRSLDRFNYRIFIEKAG</sequence>